<proteinExistence type="predicted"/>
<organism evidence="2">
    <name type="scientific">Pseudomonas putida</name>
    <name type="common">Arthrobacter siderocapsulatus</name>
    <dbReference type="NCBI Taxonomy" id="303"/>
    <lineage>
        <taxon>Bacteria</taxon>
        <taxon>Pseudomonadati</taxon>
        <taxon>Pseudomonadota</taxon>
        <taxon>Gammaproteobacteria</taxon>
        <taxon>Pseudomonadales</taxon>
        <taxon>Pseudomonadaceae</taxon>
        <taxon>Pseudomonas</taxon>
    </lineage>
</organism>
<protein>
    <submittedName>
        <fullName evidence="2">Uncharacterized protein</fullName>
    </submittedName>
</protein>
<evidence type="ECO:0000313" key="2">
    <source>
        <dbReference type="EMBL" id="ANY85940.1"/>
    </source>
</evidence>
<accession>A0A1B2F119</accession>
<evidence type="ECO:0000256" key="1">
    <source>
        <dbReference type="SAM" id="MobiDB-lite"/>
    </source>
</evidence>
<reference evidence="2" key="1">
    <citation type="submission" date="2016-07" db="EMBL/GenBank/DDBJ databases">
        <title>New class B carbapenemase carried by novel plasmid in Pseudomonas putida enviromental strain in eastern Amazonia.</title>
        <authorList>
            <person name="Souza C.O."/>
            <person name="Lima K.V."/>
            <person name="Brasiliense D.M."/>
            <person name="Perez-Chaparro P.J."/>
            <person name="Mamizuka E.M."/>
            <person name="Lima M.O."/>
            <person name="Lima L.N."/>
            <person name="McCulloch J.A."/>
        </authorList>
    </citation>
    <scope>NUCLEOTIDE SEQUENCE [LARGE SCALE GENOMIC DNA]</scope>
    <source>
        <strain evidence="2">IEC33019</strain>
    </source>
</reference>
<dbReference type="RefSeq" id="WP_139139867.1">
    <property type="nucleotide sequence ID" value="NZ_CP016634.1"/>
</dbReference>
<dbReference type="EMBL" id="CP016634">
    <property type="protein sequence ID" value="ANY85940.1"/>
    <property type="molecule type" value="Genomic_DNA"/>
</dbReference>
<dbReference type="AlphaFoldDB" id="A0A1B2F119"/>
<feature type="region of interest" description="Disordered" evidence="1">
    <location>
        <begin position="1"/>
        <end position="24"/>
    </location>
</feature>
<name>A0A1B2F119_PSEPU</name>
<sequence length="238" mass="27436">MFEWMSRKSRAEKKAQRSSAPKYSYDKKVERTLQQWERLKDQDRFLVHGVTLDKFERGPLSKRQAEEVLNTWDVFSTSLIDVKRIAQARHHDQKKGGERSTQLFGEVGFILEVPPQNILGTFPQDVMFPTHFRAKDFAFADAIFNGTSKFGWIKMVERYNKVLPPDDVVGKTLLHNEVLVVGKSNVKIYFPLTQAIKVVGVIYAPRYLGGGLRRMSFERLVLLGRLRQLNPALDIIIV</sequence>
<gene>
    <name evidence="2" type="ORF">IEC33019_0336</name>
</gene>